<dbReference type="AlphaFoldDB" id="A0A0E2E2C3"/>
<dbReference type="Pfam" id="PF12671">
    <property type="entry name" value="Amidase_6"/>
    <property type="match status" value="1"/>
</dbReference>
<evidence type="ECO:0000259" key="2">
    <source>
        <dbReference type="Pfam" id="PF12671"/>
    </source>
</evidence>
<comment type="caution">
    <text evidence="3">The sequence shown here is derived from an EMBL/GenBank/DDBJ whole genome shotgun (WGS) entry which is preliminary data.</text>
</comment>
<dbReference type="PATRIC" id="fig|999432.5.peg.1939"/>
<gene>
    <name evidence="3" type="ORF">HMPREF9726_01870</name>
</gene>
<dbReference type="InterPro" id="IPR024301">
    <property type="entry name" value="Amidase_6"/>
</dbReference>
<proteinExistence type="predicted"/>
<evidence type="ECO:0000256" key="1">
    <source>
        <dbReference type="SAM" id="Phobius"/>
    </source>
</evidence>
<keyword evidence="1" id="KW-0472">Membrane</keyword>
<organism evidence="3">
    <name type="scientific">Treponema denticola H-22</name>
    <dbReference type="NCBI Taxonomy" id="999432"/>
    <lineage>
        <taxon>Bacteria</taxon>
        <taxon>Pseudomonadati</taxon>
        <taxon>Spirochaetota</taxon>
        <taxon>Spirochaetia</taxon>
        <taxon>Spirochaetales</taxon>
        <taxon>Treponemataceae</taxon>
        <taxon>Treponema</taxon>
    </lineage>
</organism>
<dbReference type="HOGENOM" id="CLU_062213_0_0_12"/>
<feature type="domain" description="Putative amidase" evidence="2">
    <location>
        <begin position="217"/>
        <end position="351"/>
    </location>
</feature>
<feature type="transmembrane region" description="Helical" evidence="1">
    <location>
        <begin position="12"/>
        <end position="31"/>
    </location>
</feature>
<dbReference type="Proteomes" id="UP000011705">
    <property type="component" value="Chromosome"/>
</dbReference>
<dbReference type="RefSeq" id="WP_002685147.1">
    <property type="nucleotide sequence ID" value="NZ_CM001795.1"/>
</dbReference>
<keyword evidence="1" id="KW-1133">Transmembrane helix</keyword>
<name>A0A0E2E2C3_TREDN</name>
<accession>A0A0E2E2C3</accession>
<reference evidence="3" key="1">
    <citation type="submission" date="2012-01" db="EMBL/GenBank/DDBJ databases">
        <title>The Genome Sequence of Treponema denticola H-22.</title>
        <authorList>
            <consortium name="The Broad Institute Genome Sequencing Platform"/>
            <person name="Earl A."/>
            <person name="Ward D."/>
            <person name="Feldgarden M."/>
            <person name="Gevers D."/>
            <person name="Blanton J.M."/>
            <person name="Fenno C.J."/>
            <person name="Baranova O.V."/>
            <person name="Mathney J."/>
            <person name="Dewhirst F.E."/>
            <person name="Izard J."/>
            <person name="Young S.K."/>
            <person name="Zeng Q."/>
            <person name="Gargeya S."/>
            <person name="Fitzgerald M."/>
            <person name="Haas B."/>
            <person name="Abouelleil A."/>
            <person name="Alvarado L."/>
            <person name="Arachchi H.M."/>
            <person name="Berlin A."/>
            <person name="Chapman S.B."/>
            <person name="Gearin G."/>
            <person name="Goldberg J."/>
            <person name="Griggs A."/>
            <person name="Gujja S."/>
            <person name="Hansen M."/>
            <person name="Heiman D."/>
            <person name="Howarth C."/>
            <person name="Larimer J."/>
            <person name="Lui A."/>
            <person name="MacDonald P.J.P."/>
            <person name="McCowen C."/>
            <person name="Montmayeur A."/>
            <person name="Murphy C."/>
            <person name="Neiman D."/>
            <person name="Pearson M."/>
            <person name="Priest M."/>
            <person name="Roberts A."/>
            <person name="Saif S."/>
            <person name="Shea T."/>
            <person name="Sisk P."/>
            <person name="Stolte C."/>
            <person name="Sykes S."/>
            <person name="Wortman J."/>
            <person name="Nusbaum C."/>
            <person name="Birren B."/>
        </authorList>
    </citation>
    <scope>NUCLEOTIDE SEQUENCE [LARGE SCALE GENOMIC DNA]</scope>
    <source>
        <strain evidence="3">H-22</strain>
    </source>
</reference>
<keyword evidence="1" id="KW-0812">Transmembrane</keyword>
<sequence>MEKKVKKAKLIFVLFIILLWIVVIFKLYPIIKEFKEGKSGSSKHDVSIKSKPKQENSKEEIFFKKYADSLYSEYYDISDISVYDYIPDDESYGSNERFYFVSIEKKLKFNSVYQLPFVAGMKKAVEYFKDNKKALNQYNKRTTELKKYIGKTQIENNIFKITFTEKDNFENIKIEIATYHTKIDAFSLKPPEPEVLMQNGFDFIKYHVNTNSKKIDYNNAAAVIYANKYTSNPLNMSSDISVWNPEYKTYDNDCANYVSQCIYAGGISPTAAWYPESMIWIRTGSPRYTSSGITDYMQQKKIFYSTNYSAASEGGFICLIKESHVVFITSNDSITILFNGHTNDRKQVSFPHLHESEVIYLNPNN</sequence>
<evidence type="ECO:0000313" key="3">
    <source>
        <dbReference type="EMBL" id="EMB31490.1"/>
    </source>
</evidence>
<dbReference type="EMBL" id="AGDV01000020">
    <property type="protein sequence ID" value="EMB31490.1"/>
    <property type="molecule type" value="Genomic_DNA"/>
</dbReference>
<protein>
    <recommendedName>
        <fullName evidence="2">Putative amidase domain-containing protein</fullName>
    </recommendedName>
</protein>